<dbReference type="AlphaFoldDB" id="A0A1G1WEK6"/>
<dbReference type="PROSITE" id="PS00194">
    <property type="entry name" value="THIOREDOXIN_1"/>
    <property type="match status" value="1"/>
</dbReference>
<gene>
    <name evidence="10" type="ORF">A2134_02880</name>
</gene>
<dbReference type="PIRSF" id="PIRSF000077">
    <property type="entry name" value="Thioredoxin"/>
    <property type="match status" value="1"/>
</dbReference>
<dbReference type="GO" id="GO:0005737">
    <property type="term" value="C:cytoplasm"/>
    <property type="evidence" value="ECO:0007669"/>
    <property type="project" value="TreeGrafter"/>
</dbReference>
<dbReference type="InterPro" id="IPR013766">
    <property type="entry name" value="Thioredoxin_domain"/>
</dbReference>
<feature type="site" description="Contributes to redox potential value" evidence="7">
    <location>
        <position position="14"/>
    </location>
</feature>
<reference evidence="10 11" key="1">
    <citation type="journal article" date="2016" name="Nat. Commun.">
        <title>Thousands of microbial genomes shed light on interconnected biogeochemical processes in an aquifer system.</title>
        <authorList>
            <person name="Anantharaman K."/>
            <person name="Brown C.T."/>
            <person name="Hug L.A."/>
            <person name="Sharon I."/>
            <person name="Castelle C.J."/>
            <person name="Probst A.J."/>
            <person name="Thomas B.C."/>
            <person name="Singh A."/>
            <person name="Wilkins M.J."/>
            <person name="Karaoz U."/>
            <person name="Brodie E.L."/>
            <person name="Williams K.H."/>
            <person name="Hubbard S.S."/>
            <person name="Banfield J.F."/>
        </authorList>
    </citation>
    <scope>NUCLEOTIDE SEQUENCE [LARGE SCALE GENOMIC DNA]</scope>
</reference>
<dbReference type="PROSITE" id="PS51352">
    <property type="entry name" value="THIOREDOXIN_2"/>
    <property type="match status" value="1"/>
</dbReference>
<dbReference type="STRING" id="1802595.A2134_02880"/>
<keyword evidence="3" id="KW-0249">Electron transport</keyword>
<dbReference type="PANTHER" id="PTHR45663">
    <property type="entry name" value="GEO12009P1"/>
    <property type="match status" value="1"/>
</dbReference>
<dbReference type="EMBL" id="MHCR01000002">
    <property type="protein sequence ID" value="OGY26061.1"/>
    <property type="molecule type" value="Genomic_DNA"/>
</dbReference>
<feature type="site" description="Deprotonates C-terminal active site Cys" evidence="7">
    <location>
        <position position="7"/>
    </location>
</feature>
<dbReference type="SUPFAM" id="SSF52833">
    <property type="entry name" value="Thioredoxin-like"/>
    <property type="match status" value="1"/>
</dbReference>
<feature type="disulfide bond" description="Redox-active" evidence="8">
    <location>
        <begin position="13"/>
        <end position="16"/>
    </location>
</feature>
<evidence type="ECO:0000313" key="11">
    <source>
        <dbReference type="Proteomes" id="UP000178162"/>
    </source>
</evidence>
<evidence type="ECO:0000259" key="9">
    <source>
        <dbReference type="PROSITE" id="PS51352"/>
    </source>
</evidence>
<evidence type="ECO:0000256" key="5">
    <source>
        <dbReference type="ARBA" id="ARBA00023284"/>
    </source>
</evidence>
<accession>A0A1G1WEK6</accession>
<feature type="domain" description="Thioredoxin" evidence="9">
    <location>
        <begin position="1"/>
        <end position="89"/>
    </location>
</feature>
<name>A0A1G1WEK6_9BACT</name>
<keyword evidence="2" id="KW-0813">Transport</keyword>
<comment type="similarity">
    <text evidence="1">Belongs to the thioredoxin family.</text>
</comment>
<proteinExistence type="inferred from homology"/>
<sequence length="89" mass="10094">MVLELIDFYADWCAPCKVMEPVLEELEKEYSGKVGFKKINVDQNQDESSKFGIMSIPTYVFVKEGKEIDRVIGASSKDNLKSKIDLNLS</sequence>
<organism evidence="10 11">
    <name type="scientific">Candidatus Woykebacteria bacterium RBG_16_39_9b</name>
    <dbReference type="NCBI Taxonomy" id="1802595"/>
    <lineage>
        <taxon>Bacteria</taxon>
        <taxon>Candidatus Woykeibacteriota</taxon>
    </lineage>
</organism>
<dbReference type="InterPro" id="IPR017937">
    <property type="entry name" value="Thioredoxin_CS"/>
</dbReference>
<evidence type="ECO:0000256" key="3">
    <source>
        <dbReference type="ARBA" id="ARBA00022982"/>
    </source>
</evidence>
<dbReference type="Pfam" id="PF00085">
    <property type="entry name" value="Thioredoxin"/>
    <property type="match status" value="1"/>
</dbReference>
<dbReference type="Proteomes" id="UP000178162">
    <property type="component" value="Unassembled WGS sequence"/>
</dbReference>
<keyword evidence="4 8" id="KW-1015">Disulfide bond</keyword>
<evidence type="ECO:0000256" key="4">
    <source>
        <dbReference type="ARBA" id="ARBA00023157"/>
    </source>
</evidence>
<evidence type="ECO:0000256" key="8">
    <source>
        <dbReference type="PIRSR" id="PIRSR000077-4"/>
    </source>
</evidence>
<dbReference type="InterPro" id="IPR005746">
    <property type="entry name" value="Thioredoxin"/>
</dbReference>
<evidence type="ECO:0000256" key="6">
    <source>
        <dbReference type="NCBIfam" id="TIGR01068"/>
    </source>
</evidence>
<comment type="caution">
    <text evidence="10">The sequence shown here is derived from an EMBL/GenBank/DDBJ whole genome shotgun (WGS) entry which is preliminary data.</text>
</comment>
<dbReference type="NCBIfam" id="TIGR01068">
    <property type="entry name" value="thioredoxin"/>
    <property type="match status" value="1"/>
</dbReference>
<evidence type="ECO:0000256" key="2">
    <source>
        <dbReference type="ARBA" id="ARBA00022448"/>
    </source>
</evidence>
<feature type="active site" description="Nucleophile" evidence="7">
    <location>
        <position position="13"/>
    </location>
</feature>
<dbReference type="CDD" id="cd02947">
    <property type="entry name" value="TRX_family"/>
    <property type="match status" value="1"/>
</dbReference>
<dbReference type="InterPro" id="IPR036249">
    <property type="entry name" value="Thioredoxin-like_sf"/>
</dbReference>
<feature type="site" description="Contributes to redox potential value" evidence="7">
    <location>
        <position position="15"/>
    </location>
</feature>
<protein>
    <recommendedName>
        <fullName evidence="6">Thioredoxin</fullName>
    </recommendedName>
</protein>
<evidence type="ECO:0000256" key="7">
    <source>
        <dbReference type="PIRSR" id="PIRSR000077-1"/>
    </source>
</evidence>
<dbReference type="PANTHER" id="PTHR45663:SF11">
    <property type="entry name" value="GEO12009P1"/>
    <property type="match status" value="1"/>
</dbReference>
<dbReference type="Gene3D" id="3.40.30.10">
    <property type="entry name" value="Glutaredoxin"/>
    <property type="match status" value="1"/>
</dbReference>
<dbReference type="PRINTS" id="PR00421">
    <property type="entry name" value="THIOREDOXIN"/>
</dbReference>
<dbReference type="GO" id="GO:0015035">
    <property type="term" value="F:protein-disulfide reductase activity"/>
    <property type="evidence" value="ECO:0007669"/>
    <property type="project" value="UniProtKB-UniRule"/>
</dbReference>
<keyword evidence="5 8" id="KW-0676">Redox-active center</keyword>
<evidence type="ECO:0000256" key="1">
    <source>
        <dbReference type="ARBA" id="ARBA00008987"/>
    </source>
</evidence>
<evidence type="ECO:0000313" key="10">
    <source>
        <dbReference type="EMBL" id="OGY26061.1"/>
    </source>
</evidence>
<feature type="active site" description="Nucleophile" evidence="7">
    <location>
        <position position="16"/>
    </location>
</feature>